<sequence length="403" mass="42255">MCSLSAFLLLSKLVYAFSVSSLPSSVGVNQPFTVSWDRNDNDPKDWHFVKKAKIPHAPLKTLTIEVVDADKPNGQVDTLFTPGLFIISAISPDPPFSSFSAGDPVKIPLQNGVDPNDNGNNEVTGNGEKVGNNDDGNGNGRGDSNPANNQTGLGGPSDNPPGLAPPGPPVGTGAPAMGPIISFPQVTSTSLTSSSEGSPGSNAKSSSISGPDDTTATLTATPQKKSSPPGTVASSSGSRSETTLSTTQSATNQPPQQNNNSVSHSRLAIIAASIIGAAAFISLLLCYFLYNRRRKRLNERTNHLTDTFSFNRDMEQRREDAFRGINRNVNGDGLGAGGVFIIPGISVLTNSNVNTQRQRGDLNGRLRSLRSWTSSVSRTFTFTTISSGSVFNGSGSINSNGDN</sequence>
<keyword evidence="2" id="KW-0812">Transmembrane</keyword>
<feature type="compositionally biased region" description="Low complexity" evidence="1">
    <location>
        <begin position="187"/>
        <end position="222"/>
    </location>
</feature>
<keyword evidence="3" id="KW-0732">Signal</keyword>
<evidence type="ECO:0000256" key="3">
    <source>
        <dbReference type="SAM" id="SignalP"/>
    </source>
</evidence>
<dbReference type="EMBL" id="JBANRG010000026">
    <property type="protein sequence ID" value="KAK7453390.1"/>
    <property type="molecule type" value="Genomic_DNA"/>
</dbReference>
<name>A0ABR1JD84_9AGAR</name>
<feature type="transmembrane region" description="Helical" evidence="2">
    <location>
        <begin position="267"/>
        <end position="290"/>
    </location>
</feature>
<keyword evidence="5" id="KW-1185">Reference proteome</keyword>
<feature type="chain" id="PRO_5045399706" evidence="3">
    <location>
        <begin position="17"/>
        <end position="403"/>
    </location>
</feature>
<protein>
    <submittedName>
        <fullName evidence="4">Uncharacterized protein</fullName>
    </submittedName>
</protein>
<organism evidence="4 5">
    <name type="scientific">Marasmiellus scandens</name>
    <dbReference type="NCBI Taxonomy" id="2682957"/>
    <lineage>
        <taxon>Eukaryota</taxon>
        <taxon>Fungi</taxon>
        <taxon>Dikarya</taxon>
        <taxon>Basidiomycota</taxon>
        <taxon>Agaricomycotina</taxon>
        <taxon>Agaricomycetes</taxon>
        <taxon>Agaricomycetidae</taxon>
        <taxon>Agaricales</taxon>
        <taxon>Marasmiineae</taxon>
        <taxon>Omphalotaceae</taxon>
        <taxon>Marasmiellus</taxon>
    </lineage>
</organism>
<keyword evidence="2" id="KW-0472">Membrane</keyword>
<feature type="compositionally biased region" description="Low complexity" evidence="1">
    <location>
        <begin position="125"/>
        <end position="136"/>
    </location>
</feature>
<feature type="compositionally biased region" description="Pro residues" evidence="1">
    <location>
        <begin position="158"/>
        <end position="169"/>
    </location>
</feature>
<evidence type="ECO:0000256" key="1">
    <source>
        <dbReference type="SAM" id="MobiDB-lite"/>
    </source>
</evidence>
<proteinExistence type="predicted"/>
<gene>
    <name evidence="4" type="ORF">VKT23_011654</name>
</gene>
<evidence type="ECO:0000313" key="5">
    <source>
        <dbReference type="Proteomes" id="UP001498398"/>
    </source>
</evidence>
<comment type="caution">
    <text evidence="4">The sequence shown here is derived from an EMBL/GenBank/DDBJ whole genome shotgun (WGS) entry which is preliminary data.</text>
</comment>
<feature type="compositionally biased region" description="Low complexity" evidence="1">
    <location>
        <begin position="231"/>
        <end position="261"/>
    </location>
</feature>
<feature type="signal peptide" evidence="3">
    <location>
        <begin position="1"/>
        <end position="16"/>
    </location>
</feature>
<evidence type="ECO:0000313" key="4">
    <source>
        <dbReference type="EMBL" id="KAK7453390.1"/>
    </source>
</evidence>
<dbReference type="Proteomes" id="UP001498398">
    <property type="component" value="Unassembled WGS sequence"/>
</dbReference>
<accession>A0ABR1JD84</accession>
<feature type="region of interest" description="Disordered" evidence="1">
    <location>
        <begin position="99"/>
        <end position="261"/>
    </location>
</feature>
<keyword evidence="2" id="KW-1133">Transmembrane helix</keyword>
<evidence type="ECO:0000256" key="2">
    <source>
        <dbReference type="SAM" id="Phobius"/>
    </source>
</evidence>
<reference evidence="4 5" key="1">
    <citation type="submission" date="2024-01" db="EMBL/GenBank/DDBJ databases">
        <title>A draft genome for the cacao thread blight pathogen Marasmiellus scandens.</title>
        <authorList>
            <person name="Baruah I.K."/>
            <person name="Leung J."/>
            <person name="Bukari Y."/>
            <person name="Amoako-Attah I."/>
            <person name="Meinhardt L.W."/>
            <person name="Bailey B.A."/>
            <person name="Cohen S.P."/>
        </authorList>
    </citation>
    <scope>NUCLEOTIDE SEQUENCE [LARGE SCALE GENOMIC DNA]</scope>
    <source>
        <strain evidence="4 5">GH-19</strain>
    </source>
</reference>